<reference evidence="1" key="3">
    <citation type="journal article" date="2023" name="Microbiol. Resour. Announc.">
        <title>Draft Genome Sequence of Granulicatella sp. Strain S8, Isolated from a Marine Fish, Seriola quinqueradiata.</title>
        <authorList>
            <person name="Lee M."/>
            <person name="Farooq A."/>
            <person name="Jeong J.B."/>
            <person name="Jung M.Y."/>
        </authorList>
    </citation>
    <scope>NUCLEOTIDE SEQUENCE</scope>
    <source>
        <strain evidence="1">S8</strain>
    </source>
</reference>
<dbReference type="EMBL" id="JANHNZ010000001">
    <property type="protein sequence ID" value="MCQ9209236.1"/>
    <property type="molecule type" value="Genomic_DNA"/>
</dbReference>
<evidence type="ECO:0000313" key="2">
    <source>
        <dbReference type="Proteomes" id="UP001059480"/>
    </source>
</evidence>
<dbReference type="RefSeq" id="WP_256944342.1">
    <property type="nucleotide sequence ID" value="NZ_JANHNZ010000001.1"/>
</dbReference>
<organism evidence="1 2">
    <name type="scientific">Granulicatella seriolae</name>
    <dbReference type="NCBI Taxonomy" id="2967226"/>
    <lineage>
        <taxon>Bacteria</taxon>
        <taxon>Bacillati</taxon>
        <taxon>Bacillota</taxon>
        <taxon>Bacilli</taxon>
        <taxon>Lactobacillales</taxon>
        <taxon>Carnobacteriaceae</taxon>
        <taxon>Granulicatella</taxon>
    </lineage>
</organism>
<gene>
    <name evidence="1" type="ORF">NPA36_01470</name>
</gene>
<keyword evidence="2" id="KW-1185">Reference proteome</keyword>
<accession>A0ABT1WL25</accession>
<name>A0ABT1WL25_9LACT</name>
<dbReference type="Proteomes" id="UP001059480">
    <property type="component" value="Unassembled WGS sequence"/>
</dbReference>
<evidence type="ECO:0000313" key="1">
    <source>
        <dbReference type="EMBL" id="MCQ9209236.1"/>
    </source>
</evidence>
<reference evidence="1" key="1">
    <citation type="submission" date="2022-07" db="EMBL/GenBank/DDBJ databases">
        <authorList>
            <person name="Jung M.-Y."/>
            <person name="Lee M."/>
        </authorList>
    </citation>
    <scope>NUCLEOTIDE SEQUENCE</scope>
    <source>
        <strain evidence="1">S8</strain>
    </source>
</reference>
<proteinExistence type="predicted"/>
<sequence length="158" mass="17247">MKKRKSKGSTLPMVIIALVVLAILSGIIATTIQAANAQTLRVTEFMNAKYVATSGTQLALGAYYENDGNNNLYKLFENRAMGKDKSTTAVTANHVFENGTAQITMTGKFEPGSQMSSRYNITIETIAKIGLSEDNYKHVVEFNWETNGIRNESGGVDN</sequence>
<protein>
    <submittedName>
        <fullName evidence="1">Type II secretion system GspH family protein</fullName>
    </submittedName>
</protein>
<comment type="caution">
    <text evidence="1">The sequence shown here is derived from an EMBL/GenBank/DDBJ whole genome shotgun (WGS) entry which is preliminary data.</text>
</comment>
<reference evidence="1" key="2">
    <citation type="journal article" date="2023" name="Curr. Microbiol.">
        <title>Granulicatella seriolae sp. nov., a Novel Facultative Anaerobe Isolated from Yellowtail Marine Fish.</title>
        <authorList>
            <person name="Lee M."/>
            <person name="Choi Y.J."/>
            <person name="Farooq A."/>
            <person name="Jeong J.B."/>
            <person name="Jung M.Y."/>
        </authorList>
    </citation>
    <scope>NUCLEOTIDE SEQUENCE</scope>
    <source>
        <strain evidence="1">S8</strain>
    </source>
</reference>